<feature type="compositionally biased region" description="Basic residues" evidence="1">
    <location>
        <begin position="77"/>
        <end position="91"/>
    </location>
</feature>
<organism evidence="2 3">
    <name type="scientific">Malassezia pachydermatis</name>
    <dbReference type="NCBI Taxonomy" id="77020"/>
    <lineage>
        <taxon>Eukaryota</taxon>
        <taxon>Fungi</taxon>
        <taxon>Dikarya</taxon>
        <taxon>Basidiomycota</taxon>
        <taxon>Ustilaginomycotina</taxon>
        <taxon>Malasseziomycetes</taxon>
        <taxon>Malasseziales</taxon>
        <taxon>Malasseziaceae</taxon>
        <taxon>Malassezia</taxon>
    </lineage>
</organism>
<dbReference type="GeneID" id="28728920"/>
<dbReference type="AlphaFoldDB" id="A0A0M8MP68"/>
<feature type="compositionally biased region" description="Polar residues" evidence="1">
    <location>
        <begin position="41"/>
        <end position="51"/>
    </location>
</feature>
<protein>
    <submittedName>
        <fullName evidence="2">U2 snRNP-associated protein</fullName>
    </submittedName>
</protein>
<dbReference type="PANTHER" id="PTHR23140:SF0">
    <property type="entry name" value="U2 SNRNP-ASSOCIATED SURP MOTIF-CONTAINING PROTEIN"/>
    <property type="match status" value="1"/>
</dbReference>
<dbReference type="InterPro" id="IPR051485">
    <property type="entry name" value="SR-CTD_assoc_factor"/>
</dbReference>
<evidence type="ECO:0000256" key="1">
    <source>
        <dbReference type="SAM" id="MobiDB-lite"/>
    </source>
</evidence>
<comment type="caution">
    <text evidence="2">The sequence shown here is derived from an EMBL/GenBank/DDBJ whole genome shotgun (WGS) entry which is preliminary data.</text>
</comment>
<dbReference type="RefSeq" id="XP_017993160.1">
    <property type="nucleotide sequence ID" value="XM_018137045.1"/>
</dbReference>
<dbReference type="Proteomes" id="UP000037751">
    <property type="component" value="Unassembled WGS sequence"/>
</dbReference>
<gene>
    <name evidence="2" type="ORF">Malapachy_2556</name>
</gene>
<dbReference type="Gene3D" id="1.25.40.90">
    <property type="match status" value="1"/>
</dbReference>
<accession>A0A0M8MP68</accession>
<name>A0A0M8MP68_9BASI</name>
<evidence type="ECO:0000313" key="2">
    <source>
        <dbReference type="EMBL" id="KOS15528.1"/>
    </source>
</evidence>
<dbReference type="GO" id="GO:0003723">
    <property type="term" value="F:RNA binding"/>
    <property type="evidence" value="ECO:0007669"/>
    <property type="project" value="TreeGrafter"/>
</dbReference>
<proteinExistence type="predicted"/>
<dbReference type="OrthoDB" id="377209at2759"/>
<dbReference type="InterPro" id="IPR008942">
    <property type="entry name" value="ENTH_VHS"/>
</dbReference>
<reference evidence="2 3" key="1">
    <citation type="submission" date="2015-07" db="EMBL/GenBank/DDBJ databases">
        <title>Draft Genome Sequence of Malassezia furfur CBS1878 and Malassezia pachydermatis CBS1879.</title>
        <authorList>
            <person name="Triana S."/>
            <person name="Ohm R."/>
            <person name="Gonzalez A."/>
            <person name="DeCock H."/>
            <person name="Restrepo S."/>
            <person name="Celis A."/>
        </authorList>
    </citation>
    <scope>NUCLEOTIDE SEQUENCE [LARGE SCALE GENOMIC DNA]</scope>
    <source>
        <strain evidence="2 3">CBS 1879</strain>
    </source>
</reference>
<sequence length="250" mass="28441">MEGCEQAPTKRPAPHVSSALDDEESEVAWPPRTSKPRMTHTMPSWLTTDAQPTKPRNPMAPVHRPRTTDEASTQPQRHARSSWRVQHRGTHPRPPSPSQSTDFDDEGYASLYSTDSEELSETEQGRMTATSTLGPLAARRFRAMLRSLTMRRERIARCMMFALDHATWADAVSEMLAHSLMQPSTPVARKLARLDAPVPHAWRYRETFTAWLPRILHHFGEVIHAFPGRIKADRIQREVRAVLDVWEALG</sequence>
<keyword evidence="3" id="KW-1185">Reference proteome</keyword>
<dbReference type="STRING" id="77020.A0A0M8MP68"/>
<dbReference type="VEuPathDB" id="FungiDB:Malapachy_2556"/>
<dbReference type="EMBL" id="LGAV01000002">
    <property type="protein sequence ID" value="KOS15528.1"/>
    <property type="molecule type" value="Genomic_DNA"/>
</dbReference>
<feature type="region of interest" description="Disordered" evidence="1">
    <location>
        <begin position="1"/>
        <end position="108"/>
    </location>
</feature>
<dbReference type="GO" id="GO:0005634">
    <property type="term" value="C:nucleus"/>
    <property type="evidence" value="ECO:0007669"/>
    <property type="project" value="TreeGrafter"/>
</dbReference>
<evidence type="ECO:0000313" key="3">
    <source>
        <dbReference type="Proteomes" id="UP000037751"/>
    </source>
</evidence>
<dbReference type="PANTHER" id="PTHR23140">
    <property type="entry name" value="RNA PROCESSING PROTEIN LD23810P"/>
    <property type="match status" value="1"/>
</dbReference>